<keyword evidence="3" id="KW-0472">Membrane</keyword>
<feature type="coiled-coil region" evidence="1">
    <location>
        <begin position="138"/>
        <end position="165"/>
    </location>
</feature>
<dbReference type="EMBL" id="MN740394">
    <property type="protein sequence ID" value="QHU04147.1"/>
    <property type="molecule type" value="Genomic_DNA"/>
</dbReference>
<evidence type="ECO:0000313" key="4">
    <source>
        <dbReference type="EMBL" id="QHU04147.1"/>
    </source>
</evidence>
<protein>
    <submittedName>
        <fullName evidence="4">Uncharacterized protein</fullName>
    </submittedName>
</protein>
<accession>A0A6C0JI95</accession>
<dbReference type="AlphaFoldDB" id="A0A6C0JI95"/>
<feature type="transmembrane region" description="Helical" evidence="3">
    <location>
        <begin position="185"/>
        <end position="202"/>
    </location>
</feature>
<reference evidence="4" key="1">
    <citation type="journal article" date="2020" name="Nature">
        <title>Giant virus diversity and host interactions through global metagenomics.</title>
        <authorList>
            <person name="Schulz F."/>
            <person name="Roux S."/>
            <person name="Paez-Espino D."/>
            <person name="Jungbluth S."/>
            <person name="Walsh D.A."/>
            <person name="Denef V.J."/>
            <person name="McMahon K.D."/>
            <person name="Konstantinidis K.T."/>
            <person name="Eloe-Fadrosh E.A."/>
            <person name="Kyrpides N.C."/>
            <person name="Woyke T."/>
        </authorList>
    </citation>
    <scope>NUCLEOTIDE SEQUENCE</scope>
    <source>
        <strain evidence="4">GVMAG-M-3300027708-39</strain>
    </source>
</reference>
<sequence>MPSTIPSGVPFSVPSGLPSNTPSDLPFSVPSGMPSNTPSDLPFSVPSEMPSNPPSSQQSNEQLLNDIKSLQTIESDLFSSLETNPSLTTQQQQQIITKINSISQMRINLYQTLGEISGIYQNALVNSQGSLKEQSISIGIVEKQLNETKKKLEALELEKNNKIRLIEINDYYGEKYNEHSSLMKYIIFMLIPIIIITFLFNKGLLPKFIFYILLVVIAIIGSIFIVYRLLSIWSRDNMNYQEYAWSFNVKNAPSVINNNGSNSDPWSSGNSAYGTCIGDNCCSTGMTYDTDLNQCVTSNSTKCSQLSKKESFMNNILTQKSSLYKKPDITLNNNIMPSNY</sequence>
<evidence type="ECO:0000256" key="3">
    <source>
        <dbReference type="SAM" id="Phobius"/>
    </source>
</evidence>
<evidence type="ECO:0000256" key="2">
    <source>
        <dbReference type="SAM" id="MobiDB-lite"/>
    </source>
</evidence>
<proteinExistence type="predicted"/>
<organism evidence="4">
    <name type="scientific">viral metagenome</name>
    <dbReference type="NCBI Taxonomy" id="1070528"/>
    <lineage>
        <taxon>unclassified sequences</taxon>
        <taxon>metagenomes</taxon>
        <taxon>organismal metagenomes</taxon>
    </lineage>
</organism>
<evidence type="ECO:0000256" key="1">
    <source>
        <dbReference type="SAM" id="Coils"/>
    </source>
</evidence>
<keyword evidence="1" id="KW-0175">Coiled coil</keyword>
<feature type="compositionally biased region" description="Low complexity" evidence="2">
    <location>
        <begin position="46"/>
        <end position="61"/>
    </location>
</feature>
<feature type="transmembrane region" description="Helical" evidence="3">
    <location>
        <begin position="208"/>
        <end position="230"/>
    </location>
</feature>
<keyword evidence="3" id="KW-0812">Transmembrane</keyword>
<name>A0A6C0JI95_9ZZZZ</name>
<keyword evidence="3" id="KW-1133">Transmembrane helix</keyword>
<feature type="region of interest" description="Disordered" evidence="2">
    <location>
        <begin position="1"/>
        <end position="61"/>
    </location>
</feature>